<protein>
    <submittedName>
        <fullName evidence="1">Uncharacterized protein</fullName>
    </submittedName>
</protein>
<reference evidence="1" key="1">
    <citation type="journal article" date="2014" name="Nat. Genet.">
        <title>Genome and transcriptome of the porcine whipworm Trichuris suis.</title>
        <authorList>
            <person name="Jex A.R."/>
            <person name="Nejsum P."/>
            <person name="Schwarz E.M."/>
            <person name="Hu L."/>
            <person name="Young N.D."/>
            <person name="Hall R.S."/>
            <person name="Korhonen P.K."/>
            <person name="Liao S."/>
            <person name="Thamsborg S."/>
            <person name="Xia J."/>
            <person name="Xu P."/>
            <person name="Wang S."/>
            <person name="Scheerlinck J.P."/>
            <person name="Hofmann A."/>
            <person name="Sternberg P.W."/>
            <person name="Wang J."/>
            <person name="Gasser R.B."/>
        </authorList>
    </citation>
    <scope>NUCLEOTIDE SEQUENCE [LARGE SCALE GENOMIC DNA]</scope>
    <source>
        <strain evidence="1">DCEP-RM93F</strain>
    </source>
</reference>
<name>A0A085MWA3_9BILA</name>
<sequence length="85" mass="9478">MIRPSTGIAPYCYVPCRTFGDHAWFSSRQMCTSADHPRGEKTLPRSRQMVRLNRAAHYCQMGASWNHSVADRNKAIAISPGGPKS</sequence>
<proteinExistence type="predicted"/>
<organism evidence="1">
    <name type="scientific">Trichuris suis</name>
    <name type="common">pig whipworm</name>
    <dbReference type="NCBI Taxonomy" id="68888"/>
    <lineage>
        <taxon>Eukaryota</taxon>
        <taxon>Metazoa</taxon>
        <taxon>Ecdysozoa</taxon>
        <taxon>Nematoda</taxon>
        <taxon>Enoplea</taxon>
        <taxon>Dorylaimia</taxon>
        <taxon>Trichinellida</taxon>
        <taxon>Trichuridae</taxon>
        <taxon>Trichuris</taxon>
    </lineage>
</organism>
<gene>
    <name evidence="1" type="ORF">M514_26312</name>
</gene>
<dbReference type="AlphaFoldDB" id="A0A085MWA3"/>
<evidence type="ECO:0000313" key="1">
    <source>
        <dbReference type="EMBL" id="KFD61499.1"/>
    </source>
</evidence>
<dbReference type="Proteomes" id="UP000030758">
    <property type="component" value="Unassembled WGS sequence"/>
</dbReference>
<dbReference type="EMBL" id="KL367621">
    <property type="protein sequence ID" value="KFD61499.1"/>
    <property type="molecule type" value="Genomic_DNA"/>
</dbReference>
<accession>A0A085MWA3</accession>